<reference evidence="1" key="1">
    <citation type="journal article" date="2021" name="Open Biol.">
        <title>Shared evolutionary footprints suggest mitochondrial oxidative damage underlies multiple complex I losses in fungi.</title>
        <authorList>
            <person name="Schikora-Tamarit M.A."/>
            <person name="Marcet-Houben M."/>
            <person name="Nosek J."/>
            <person name="Gabaldon T."/>
        </authorList>
    </citation>
    <scope>NUCLEOTIDE SEQUENCE</scope>
    <source>
        <strain evidence="1">CBS2887</strain>
    </source>
</reference>
<dbReference type="AlphaFoldDB" id="A0A9P8TR48"/>
<evidence type="ECO:0000313" key="2">
    <source>
        <dbReference type="Proteomes" id="UP000774326"/>
    </source>
</evidence>
<organism evidence="1 2">
    <name type="scientific">Wickerhamomyces pijperi</name>
    <name type="common">Yeast</name>
    <name type="synonym">Pichia pijperi</name>
    <dbReference type="NCBI Taxonomy" id="599730"/>
    <lineage>
        <taxon>Eukaryota</taxon>
        <taxon>Fungi</taxon>
        <taxon>Dikarya</taxon>
        <taxon>Ascomycota</taxon>
        <taxon>Saccharomycotina</taxon>
        <taxon>Saccharomycetes</taxon>
        <taxon>Phaffomycetales</taxon>
        <taxon>Wickerhamomycetaceae</taxon>
        <taxon>Wickerhamomyces</taxon>
    </lineage>
</organism>
<proteinExistence type="predicted"/>
<protein>
    <submittedName>
        <fullName evidence="1">Uncharacterized protein</fullName>
    </submittedName>
</protein>
<evidence type="ECO:0000313" key="1">
    <source>
        <dbReference type="EMBL" id="KAH3688893.1"/>
    </source>
</evidence>
<accession>A0A9P8TR48</accession>
<reference evidence="1" key="2">
    <citation type="submission" date="2021-01" db="EMBL/GenBank/DDBJ databases">
        <authorList>
            <person name="Schikora-Tamarit M.A."/>
        </authorList>
    </citation>
    <scope>NUCLEOTIDE SEQUENCE</scope>
    <source>
        <strain evidence="1">CBS2887</strain>
    </source>
</reference>
<keyword evidence="2" id="KW-1185">Reference proteome</keyword>
<name>A0A9P8TR48_WICPI</name>
<dbReference type="Proteomes" id="UP000774326">
    <property type="component" value="Unassembled WGS sequence"/>
</dbReference>
<comment type="caution">
    <text evidence="1">The sequence shown here is derived from an EMBL/GenBank/DDBJ whole genome shotgun (WGS) entry which is preliminary data.</text>
</comment>
<dbReference type="EMBL" id="JAEUBG010000073">
    <property type="protein sequence ID" value="KAH3688893.1"/>
    <property type="molecule type" value="Genomic_DNA"/>
</dbReference>
<gene>
    <name evidence="1" type="ORF">WICPIJ_000138</name>
</gene>
<sequence>MSGKGVDLGDLTAEWDFWVDTVTQVLDVWTGGTGVSQQGVDVDGVLGVWLGGWVLVASSFNDGDGTGNGGQR</sequence>